<accession>A0ABQ7W6G7</accession>
<dbReference type="EMBL" id="JAIVGD010000003">
    <property type="protein sequence ID" value="KAH0776347.1"/>
    <property type="molecule type" value="Genomic_DNA"/>
</dbReference>
<sequence length="172" mass="20211">MGHKSHLPYNTASSSFAIQYYYLGSSALQYDIRLVCLTIRHQARLLYNTTFQARLPYNTIFQAGLPYNTTFQAHPPYNTTFQARPPYNTTFRFVRLTIRYSGSSTLQYDIRIIHLTIKHFPLYYYISIYYQNYSRLTSSFGDRSQFFKKLSQIVTTREHPLVVTGVLDLEEV</sequence>
<evidence type="ECO:0000313" key="1">
    <source>
        <dbReference type="EMBL" id="KAH0776347.1"/>
    </source>
</evidence>
<evidence type="ECO:0000313" key="2">
    <source>
        <dbReference type="Proteomes" id="UP000826656"/>
    </source>
</evidence>
<comment type="caution">
    <text evidence="1">The sequence shown here is derived from an EMBL/GenBank/DDBJ whole genome shotgun (WGS) entry which is preliminary data.</text>
</comment>
<gene>
    <name evidence="1" type="ORF">KY290_007758</name>
</gene>
<name>A0ABQ7W6G7_SOLTU</name>
<organism evidence="1 2">
    <name type="scientific">Solanum tuberosum</name>
    <name type="common">Potato</name>
    <dbReference type="NCBI Taxonomy" id="4113"/>
    <lineage>
        <taxon>Eukaryota</taxon>
        <taxon>Viridiplantae</taxon>
        <taxon>Streptophyta</taxon>
        <taxon>Embryophyta</taxon>
        <taxon>Tracheophyta</taxon>
        <taxon>Spermatophyta</taxon>
        <taxon>Magnoliopsida</taxon>
        <taxon>eudicotyledons</taxon>
        <taxon>Gunneridae</taxon>
        <taxon>Pentapetalae</taxon>
        <taxon>asterids</taxon>
        <taxon>lamiids</taxon>
        <taxon>Solanales</taxon>
        <taxon>Solanaceae</taxon>
        <taxon>Solanoideae</taxon>
        <taxon>Solaneae</taxon>
        <taxon>Solanum</taxon>
    </lineage>
</organism>
<dbReference type="Proteomes" id="UP000826656">
    <property type="component" value="Unassembled WGS sequence"/>
</dbReference>
<protein>
    <submittedName>
        <fullName evidence="1">Uncharacterized protein</fullName>
    </submittedName>
</protein>
<reference evidence="1 2" key="1">
    <citation type="journal article" date="2021" name="bioRxiv">
        <title>Chromosome-scale and haplotype-resolved genome assembly of a tetraploid potato cultivar.</title>
        <authorList>
            <person name="Sun H."/>
            <person name="Jiao W.-B."/>
            <person name="Krause K."/>
            <person name="Campoy J.A."/>
            <person name="Goel M."/>
            <person name="Folz-Donahue K."/>
            <person name="Kukat C."/>
            <person name="Huettel B."/>
            <person name="Schneeberger K."/>
        </authorList>
    </citation>
    <scope>NUCLEOTIDE SEQUENCE [LARGE SCALE GENOMIC DNA]</scope>
    <source>
        <strain evidence="1">SolTubOtavaFocal</strain>
        <tissue evidence="1">Leaves</tissue>
    </source>
</reference>
<keyword evidence="2" id="KW-1185">Reference proteome</keyword>
<proteinExistence type="predicted"/>